<dbReference type="EMBL" id="JAPDNS010000002">
    <property type="protein sequence ID" value="MCW3487245.1"/>
    <property type="molecule type" value="Genomic_DNA"/>
</dbReference>
<dbReference type="SUPFAM" id="SSF109854">
    <property type="entry name" value="DinB/YfiT-like putative metalloenzymes"/>
    <property type="match status" value="1"/>
</dbReference>
<evidence type="ECO:0000256" key="2">
    <source>
        <dbReference type="ARBA" id="ARBA00022723"/>
    </source>
</evidence>
<comment type="similarity">
    <text evidence="1">Belongs to the DinB family.</text>
</comment>
<dbReference type="InterPro" id="IPR034660">
    <property type="entry name" value="DinB/YfiT-like"/>
</dbReference>
<evidence type="ECO:0000313" key="4">
    <source>
        <dbReference type="Proteomes" id="UP001207742"/>
    </source>
</evidence>
<gene>
    <name evidence="3" type="ORF">OL497_25330</name>
</gene>
<dbReference type="PANTHER" id="PTHR37302">
    <property type="entry name" value="SLR1116 PROTEIN"/>
    <property type="match status" value="1"/>
</dbReference>
<reference evidence="3 4" key="1">
    <citation type="submission" date="2022-10" db="EMBL/GenBank/DDBJ databases">
        <title>Chitinophaga nivalis PC15 sp. nov., isolated from Pyeongchang county, South Korea.</title>
        <authorList>
            <person name="Trinh H.N."/>
        </authorList>
    </citation>
    <scope>NUCLEOTIDE SEQUENCE [LARGE SCALE GENOMIC DNA]</scope>
    <source>
        <strain evidence="3 4">PC14</strain>
    </source>
</reference>
<comment type="caution">
    <text evidence="3">The sequence shown here is derived from an EMBL/GenBank/DDBJ whole genome shotgun (WGS) entry which is preliminary data.</text>
</comment>
<dbReference type="Pfam" id="PF05163">
    <property type="entry name" value="DinB"/>
    <property type="match status" value="1"/>
</dbReference>
<dbReference type="InterPro" id="IPR007837">
    <property type="entry name" value="DinB"/>
</dbReference>
<name>A0ABT3ITE8_9BACT</name>
<protein>
    <submittedName>
        <fullName evidence="3">DinB family protein</fullName>
    </submittedName>
</protein>
<dbReference type="RefSeq" id="WP_264734055.1">
    <property type="nucleotide sequence ID" value="NZ_JAPDNR010000001.1"/>
</dbReference>
<organism evidence="3 4">
    <name type="scientific">Chitinophaga nivalis</name>
    <dbReference type="NCBI Taxonomy" id="2991709"/>
    <lineage>
        <taxon>Bacteria</taxon>
        <taxon>Pseudomonadati</taxon>
        <taxon>Bacteroidota</taxon>
        <taxon>Chitinophagia</taxon>
        <taxon>Chitinophagales</taxon>
        <taxon>Chitinophagaceae</taxon>
        <taxon>Chitinophaga</taxon>
    </lineage>
</organism>
<evidence type="ECO:0000313" key="3">
    <source>
        <dbReference type="EMBL" id="MCW3487245.1"/>
    </source>
</evidence>
<dbReference type="Proteomes" id="UP001207742">
    <property type="component" value="Unassembled WGS sequence"/>
</dbReference>
<sequence>MLYTTTQTTATDLSELVKDFAAYNLWANRTMINWLTTKPEALLEQEMTSSFPTIKATLRHIWSCQDWWLEVMKKNNPALTYGEVYTGTVQEALEGLLQQSEELVDYLSCLSAEELQEACEVTIPFTGDFNVPRFEMVQHLVTHTTYHRGQIVTMGRMAGITDAPMTDYMYYVLLAR</sequence>
<proteinExistence type="inferred from homology"/>
<dbReference type="PANTHER" id="PTHR37302:SF3">
    <property type="entry name" value="DAMAGE-INDUCIBLE PROTEIN DINB"/>
    <property type="match status" value="1"/>
</dbReference>
<keyword evidence="4" id="KW-1185">Reference proteome</keyword>
<evidence type="ECO:0000256" key="1">
    <source>
        <dbReference type="ARBA" id="ARBA00008635"/>
    </source>
</evidence>
<dbReference type="Gene3D" id="1.20.120.450">
    <property type="entry name" value="dinb family like domain"/>
    <property type="match status" value="1"/>
</dbReference>
<accession>A0ABT3ITE8</accession>
<keyword evidence="2" id="KW-0479">Metal-binding</keyword>